<comment type="caution">
    <text evidence="1">The sequence shown here is derived from an EMBL/GenBank/DDBJ whole genome shotgun (WGS) entry which is preliminary data.</text>
</comment>
<protein>
    <submittedName>
        <fullName evidence="1">Uncharacterized protein</fullName>
    </submittedName>
</protein>
<keyword evidence="2" id="KW-1185">Reference proteome</keyword>
<proteinExistence type="predicted"/>
<dbReference type="Proteomes" id="UP001383192">
    <property type="component" value="Unassembled WGS sequence"/>
</dbReference>
<evidence type="ECO:0000313" key="2">
    <source>
        <dbReference type="Proteomes" id="UP001383192"/>
    </source>
</evidence>
<dbReference type="EMBL" id="JAYKXP010000066">
    <property type="protein sequence ID" value="KAK7032279.1"/>
    <property type="molecule type" value="Genomic_DNA"/>
</dbReference>
<evidence type="ECO:0000313" key="1">
    <source>
        <dbReference type="EMBL" id="KAK7032279.1"/>
    </source>
</evidence>
<gene>
    <name evidence="1" type="ORF">VNI00_013238</name>
</gene>
<accession>A0AAW0C2H3</accession>
<reference evidence="1 2" key="1">
    <citation type="submission" date="2024-01" db="EMBL/GenBank/DDBJ databases">
        <title>A draft genome for a cacao thread blight-causing isolate of Paramarasmius palmivorus.</title>
        <authorList>
            <person name="Baruah I.K."/>
            <person name="Bukari Y."/>
            <person name="Amoako-Attah I."/>
            <person name="Meinhardt L.W."/>
            <person name="Bailey B.A."/>
            <person name="Cohen S.P."/>
        </authorList>
    </citation>
    <scope>NUCLEOTIDE SEQUENCE [LARGE SCALE GENOMIC DNA]</scope>
    <source>
        <strain evidence="1 2">GH-12</strain>
    </source>
</reference>
<dbReference type="AlphaFoldDB" id="A0AAW0C2H3"/>
<organism evidence="1 2">
    <name type="scientific">Paramarasmius palmivorus</name>
    <dbReference type="NCBI Taxonomy" id="297713"/>
    <lineage>
        <taxon>Eukaryota</taxon>
        <taxon>Fungi</taxon>
        <taxon>Dikarya</taxon>
        <taxon>Basidiomycota</taxon>
        <taxon>Agaricomycotina</taxon>
        <taxon>Agaricomycetes</taxon>
        <taxon>Agaricomycetidae</taxon>
        <taxon>Agaricales</taxon>
        <taxon>Marasmiineae</taxon>
        <taxon>Marasmiaceae</taxon>
        <taxon>Paramarasmius</taxon>
    </lineage>
</organism>
<name>A0AAW0C2H3_9AGAR</name>
<sequence length="198" mass="22155">MSTPAPAFTPNFHHDYSVILSHPISQVFPILGTSEGHERVCRLSELCSGFELLQTDTVTIPQSLALSDIHARTLPSSPLEEQNVFDVGPTRKLPRQFFKLQETVPVLFGLIHSEVHLTGTLTWDKDVKTALYESQTEQGIQVWKLRKMEVVEGSKTKVTERLEGVCSKLLRPIVQKEAAKGHAAHMESYHTLFGEAKP</sequence>